<feature type="compositionally biased region" description="Polar residues" evidence="1">
    <location>
        <begin position="87"/>
        <end position="100"/>
    </location>
</feature>
<gene>
    <name evidence="2" type="ORF">BP5553_04452</name>
</gene>
<name>A0A370TNC4_9HELO</name>
<feature type="compositionally biased region" description="Basic and acidic residues" evidence="1">
    <location>
        <begin position="30"/>
        <end position="48"/>
    </location>
</feature>
<evidence type="ECO:0000256" key="1">
    <source>
        <dbReference type="SAM" id="MobiDB-lite"/>
    </source>
</evidence>
<dbReference type="Proteomes" id="UP000254866">
    <property type="component" value="Unassembled WGS sequence"/>
</dbReference>
<organism evidence="2 3">
    <name type="scientific">Venustampulla echinocandica</name>
    <dbReference type="NCBI Taxonomy" id="2656787"/>
    <lineage>
        <taxon>Eukaryota</taxon>
        <taxon>Fungi</taxon>
        <taxon>Dikarya</taxon>
        <taxon>Ascomycota</taxon>
        <taxon>Pezizomycotina</taxon>
        <taxon>Leotiomycetes</taxon>
        <taxon>Helotiales</taxon>
        <taxon>Pleuroascaceae</taxon>
        <taxon>Venustampulla</taxon>
    </lineage>
</organism>
<dbReference type="AlphaFoldDB" id="A0A370TNC4"/>
<keyword evidence="3" id="KW-1185">Reference proteome</keyword>
<dbReference type="STRING" id="2656787.A0A370TNC4"/>
<sequence>MAPFSFLRTRRKRSQPQTDDRDPASSSLDHVSEPTDKLQRRQSKRDFLRTLVKKPVGAPESRPGWWRNSNSHSMKPDPYQLQPPRSLDNTNPSSPMSGTNKPLPPPPPPGPHEATESPPKPVVKLARIIAPIAPPDLHKLFSGAPQFYARSEGHHTGAPHPSVAFPWNTDVDTRDLRDHIRIQDEAWGCVTAWPHITVQKSRDPEATKEHHRKQRAHFLPRCRERPNMLSMQGIERGTVGYAAALEMGVADALRIPPDDPEESPNAILDHRKDFLNTKEGLRPLTDSTLIDRLISASTAYHDDPMKHQRPTIELYTDLFTQILYPPSRVTDSQDPYSLQVQIEVLIDVLAAPYVWIDFGLVEYRIRLGQILWGHPESDLGEDSPVNSEVMHESGTQKYWLLLQILLASELLLRLDALSMNMDKGLEAPKLDELRRFDKSATMSVRWSIILARQWLENIKIERKDSDAEIEKKTPPGWLASLTGRVGSTSEPVGIVDHPKFEGRNQTRQLAGLVHFASKLRWPNMETLAAKVSANDIEIPDSARSTPAMDTPLSVSTQQSTSYFSSRRPEGRWGSSMQKNATALLRPSGWLSSSYINGLILPGEGLSHFLMSTLLENDEVAVSILGDEANLYGGFIYCGRSFWSTACIVGRVVAASEGGRECMGWISSEVVPRGSSEGWVDIDVEVPLEHDSDIHNGVPRIWHKIAIETSGSVVGGADASSVLPGDFVSPSDDALQKSFSVTFESLNLFSEADSETDSTQDPTPPTGTEVATSTKIKTYSAMMRFIVATDVEEKREVNLALSHDVQFVTAHPCVASPYTDILKTPTSPLFRTLEQGSIKSSSVSSNHPLHKAFTYTRIHILDLLSTSSSTSFNYLLLSAQITDPTLSSTHTTSSTIPKVLVVDCTDSATADLPPPGVGHKRRSGSDIEMMARALCAERGWNALVSRRGRSCLACAIREAGALGWRVILRLC</sequence>
<dbReference type="EMBL" id="NPIC01000003">
    <property type="protein sequence ID" value="RDL37019.1"/>
    <property type="molecule type" value="Genomic_DNA"/>
</dbReference>
<dbReference type="PANTHER" id="PTHR42345:SF2">
    <property type="entry name" value="HELICASE-LIKE PROTEIN"/>
    <property type="match status" value="1"/>
</dbReference>
<protein>
    <submittedName>
        <fullName evidence="2">Uncharacterized protein</fullName>
    </submittedName>
</protein>
<dbReference type="RefSeq" id="XP_031869675.1">
    <property type="nucleotide sequence ID" value="XM_032013075.1"/>
</dbReference>
<feature type="compositionally biased region" description="Pro residues" evidence="1">
    <location>
        <begin position="102"/>
        <end position="111"/>
    </location>
</feature>
<feature type="region of interest" description="Disordered" evidence="1">
    <location>
        <begin position="751"/>
        <end position="770"/>
    </location>
</feature>
<dbReference type="PANTHER" id="PTHR42345">
    <property type="entry name" value="TPR_REGION DOMAIN-CONTAINING PROTEIN"/>
    <property type="match status" value="1"/>
</dbReference>
<comment type="caution">
    <text evidence="2">The sequence shown here is derived from an EMBL/GenBank/DDBJ whole genome shotgun (WGS) entry which is preliminary data.</text>
</comment>
<feature type="region of interest" description="Disordered" evidence="1">
    <location>
        <begin position="1"/>
        <end position="118"/>
    </location>
</feature>
<reference evidence="2 3" key="1">
    <citation type="journal article" date="2018" name="IMA Fungus">
        <title>IMA Genome-F 9: Draft genome sequence of Annulohypoxylon stygium, Aspergillus mulundensis, Berkeleyomyces basicola (syn. Thielaviopsis basicola), Ceratocystis smalleyi, two Cercospora beticola strains, Coleophoma cylindrospora, Fusarium fracticaudum, Phialophora cf. hyalina, and Morchella septimelata.</title>
        <authorList>
            <person name="Wingfield B.D."/>
            <person name="Bills G.F."/>
            <person name="Dong Y."/>
            <person name="Huang W."/>
            <person name="Nel W.J."/>
            <person name="Swalarsk-Parry B.S."/>
            <person name="Vaghefi N."/>
            <person name="Wilken P.M."/>
            <person name="An Z."/>
            <person name="de Beer Z.W."/>
            <person name="De Vos L."/>
            <person name="Chen L."/>
            <person name="Duong T.A."/>
            <person name="Gao Y."/>
            <person name="Hammerbacher A."/>
            <person name="Kikkert J.R."/>
            <person name="Li Y."/>
            <person name="Li H."/>
            <person name="Li K."/>
            <person name="Li Q."/>
            <person name="Liu X."/>
            <person name="Ma X."/>
            <person name="Naidoo K."/>
            <person name="Pethybridge S.J."/>
            <person name="Sun J."/>
            <person name="Steenkamp E.T."/>
            <person name="van der Nest M.A."/>
            <person name="van Wyk S."/>
            <person name="Wingfield M.J."/>
            <person name="Xiong C."/>
            <person name="Yue Q."/>
            <person name="Zhang X."/>
        </authorList>
    </citation>
    <scope>NUCLEOTIDE SEQUENCE [LARGE SCALE GENOMIC DNA]</scope>
    <source>
        <strain evidence="2 3">BP 5553</strain>
    </source>
</reference>
<accession>A0A370TNC4</accession>
<dbReference type="GeneID" id="43597301"/>
<dbReference type="OrthoDB" id="5420387at2759"/>
<evidence type="ECO:0000313" key="3">
    <source>
        <dbReference type="Proteomes" id="UP000254866"/>
    </source>
</evidence>
<evidence type="ECO:0000313" key="2">
    <source>
        <dbReference type="EMBL" id="RDL37019.1"/>
    </source>
</evidence>
<proteinExistence type="predicted"/>